<name>A0A382A9R9_9ZZZZ</name>
<protein>
    <submittedName>
        <fullName evidence="3">Uncharacterized protein</fullName>
    </submittedName>
</protein>
<dbReference type="Pfam" id="PF07068">
    <property type="entry name" value="Gp23"/>
    <property type="match status" value="1"/>
</dbReference>
<sequence>MADTFLTEEVKNKWAKVINHVDLPEIKESWKKRVTAICLENTSREVAKSSEYVDQTLMSEAAPANAAGAFPRANLQGFDPILISLIRRSMPNLIAYDLCGVQPMTGPTGLIFAMKSKFTTQGGTEALFNEANTGFSANGDSQTGTLPAGNTSALSNSTNYLYDTGMTTAYGETRGDSTANAIPEMAFSIDKVTVTAVTRKLKAEYTIEIAQDLKAVHGLDAETELANILSAEILAEINREIIRTIYFGAVAGANNNTTTAGVFDLDTDSDGRWMVERFKGLFFQIERDANAIAKATRRGKGNIVLCSSDVASALAASELLSYAPEYDAKLSVDDTGSTFVGTLQGRYKVYIDPYAAVNDVNHFVVGYRGTSPYDAGLFYCPYVPLQMLRAQDPNSFQPKIGFQTRYGIVTNPFANADGTADGTIVTRANQYYRIVNVRNLM</sequence>
<proteinExistence type="predicted"/>
<accession>A0A382A9R9</accession>
<evidence type="ECO:0000313" key="3">
    <source>
        <dbReference type="EMBL" id="SVA98139.1"/>
    </source>
</evidence>
<reference evidence="3" key="1">
    <citation type="submission" date="2018-05" db="EMBL/GenBank/DDBJ databases">
        <authorList>
            <person name="Lanie J.A."/>
            <person name="Ng W.-L."/>
            <person name="Kazmierczak K.M."/>
            <person name="Andrzejewski T.M."/>
            <person name="Davidsen T.M."/>
            <person name="Wayne K.J."/>
            <person name="Tettelin H."/>
            <person name="Glass J.I."/>
            <person name="Rusch D."/>
            <person name="Podicherti R."/>
            <person name="Tsui H.-C.T."/>
            <person name="Winkler M.E."/>
        </authorList>
    </citation>
    <scope>NUCLEOTIDE SEQUENCE</scope>
</reference>
<organism evidence="3">
    <name type="scientific">marine metagenome</name>
    <dbReference type="NCBI Taxonomy" id="408172"/>
    <lineage>
        <taxon>unclassified sequences</taxon>
        <taxon>metagenomes</taxon>
        <taxon>ecological metagenomes</taxon>
    </lineage>
</organism>
<dbReference type="AlphaFoldDB" id="A0A382A9R9"/>
<gene>
    <name evidence="3" type="ORF">METZ01_LOCUS150993</name>
</gene>
<evidence type="ECO:0000256" key="1">
    <source>
        <dbReference type="ARBA" id="ARBA00004328"/>
    </source>
</evidence>
<keyword evidence="2" id="KW-0946">Virion</keyword>
<dbReference type="InterPro" id="IPR010762">
    <property type="entry name" value="Gp23/Gp24_T4-like"/>
</dbReference>
<evidence type="ECO:0000256" key="2">
    <source>
        <dbReference type="ARBA" id="ARBA00022844"/>
    </source>
</evidence>
<comment type="subcellular location">
    <subcellularLocation>
        <location evidence="1">Virion</location>
    </subcellularLocation>
</comment>
<dbReference type="GO" id="GO:0044423">
    <property type="term" value="C:virion component"/>
    <property type="evidence" value="ECO:0007669"/>
    <property type="project" value="UniProtKB-KW"/>
</dbReference>
<dbReference type="EMBL" id="UINC01024466">
    <property type="protein sequence ID" value="SVA98139.1"/>
    <property type="molecule type" value="Genomic_DNA"/>
</dbReference>